<dbReference type="EMBL" id="JBBXMP010000144">
    <property type="protein sequence ID" value="KAL0061198.1"/>
    <property type="molecule type" value="Genomic_DNA"/>
</dbReference>
<organism evidence="1 2">
    <name type="scientific">Marasmius tenuissimus</name>
    <dbReference type="NCBI Taxonomy" id="585030"/>
    <lineage>
        <taxon>Eukaryota</taxon>
        <taxon>Fungi</taxon>
        <taxon>Dikarya</taxon>
        <taxon>Basidiomycota</taxon>
        <taxon>Agaricomycotina</taxon>
        <taxon>Agaricomycetes</taxon>
        <taxon>Agaricomycetidae</taxon>
        <taxon>Agaricales</taxon>
        <taxon>Marasmiineae</taxon>
        <taxon>Marasmiaceae</taxon>
        <taxon>Marasmius</taxon>
    </lineage>
</organism>
<name>A0ABR2ZIR0_9AGAR</name>
<evidence type="ECO:0000313" key="1">
    <source>
        <dbReference type="EMBL" id="KAL0061198.1"/>
    </source>
</evidence>
<evidence type="ECO:0000313" key="2">
    <source>
        <dbReference type="Proteomes" id="UP001437256"/>
    </source>
</evidence>
<feature type="non-terminal residue" evidence="1">
    <location>
        <position position="432"/>
    </location>
</feature>
<dbReference type="Gene3D" id="1.10.400.10">
    <property type="entry name" value="GI Alpha 1, domain 2-like"/>
    <property type="match status" value="1"/>
</dbReference>
<dbReference type="Gene3D" id="3.40.50.300">
    <property type="entry name" value="P-loop containing nucleotide triphosphate hydrolases"/>
    <property type="match status" value="1"/>
</dbReference>
<protein>
    <submittedName>
        <fullName evidence="1">Uncharacterized protein</fullName>
    </submittedName>
</protein>
<gene>
    <name evidence="1" type="ORF">AAF712_011955</name>
</gene>
<proteinExistence type="predicted"/>
<dbReference type="InterPro" id="IPR027417">
    <property type="entry name" value="P-loop_NTPase"/>
</dbReference>
<dbReference type="Proteomes" id="UP001437256">
    <property type="component" value="Unassembled WGS sequence"/>
</dbReference>
<accession>A0ABR2ZIR0</accession>
<comment type="caution">
    <text evidence="1">The sequence shown here is derived from an EMBL/GenBank/DDBJ whole genome shotgun (WGS) entry which is preliminary data.</text>
</comment>
<reference evidence="1 2" key="1">
    <citation type="submission" date="2024-05" db="EMBL/GenBank/DDBJ databases">
        <title>A draft genome resource for the thread blight pathogen Marasmius tenuissimus strain MS-2.</title>
        <authorList>
            <person name="Yulfo-Soto G.E."/>
            <person name="Baruah I.K."/>
            <person name="Amoako-Attah I."/>
            <person name="Bukari Y."/>
            <person name="Meinhardt L.W."/>
            <person name="Bailey B.A."/>
            <person name="Cohen S.P."/>
        </authorList>
    </citation>
    <scope>NUCLEOTIDE SEQUENCE [LARGE SCALE GENOMIC DNA]</scope>
    <source>
        <strain evidence="1 2">MS-2</strain>
    </source>
</reference>
<sequence length="432" mass="48610">MASGSNEASSIYSSTATETSTSTIYGLGYLSGRAIKRLGESVLNGVDYIFINRQLRRMEIYFAGEWREKGKETKEMCGLLLEFTHPGYVPSVRMRAFRLIMYQIGDYRVKGLVSALVETQSISTRYRHLTEVRDCIASIQASNHETAEDSSSRFEKARAYLRAGRESYLRDAKHRPAFQLRRESLYIPALLYFTAISAHNAKENVRLVHATDTIGFLRFLGLFEPSTADLGVVAGTLLLKVLHVQLRSLDDPYATKSIDVSLSTLSSLHHGRRESIASDIFDDITWVAMERTSRVLQILLHKRVVWSLIEIGRALHMKTPAKLLLLGCGESGKTTIFRQLDRVHRGSLYFRQLYDLGLYITKLTSEILSFLKSLVCEAELSRLGGAGEWAKKPVSEAICLLNDIQDDMNEVHRFISDHTLGFSALEALAEEG</sequence>
<dbReference type="InterPro" id="IPR011025">
    <property type="entry name" value="GproteinA_insert"/>
</dbReference>
<keyword evidence="2" id="KW-1185">Reference proteome</keyword>